<feature type="compositionally biased region" description="Basic and acidic residues" evidence="1">
    <location>
        <begin position="370"/>
        <end position="385"/>
    </location>
</feature>
<organism evidence="2">
    <name type="scientific">Oryza meridionalis</name>
    <dbReference type="NCBI Taxonomy" id="40149"/>
    <lineage>
        <taxon>Eukaryota</taxon>
        <taxon>Viridiplantae</taxon>
        <taxon>Streptophyta</taxon>
        <taxon>Embryophyta</taxon>
        <taxon>Tracheophyta</taxon>
        <taxon>Spermatophyta</taxon>
        <taxon>Magnoliopsida</taxon>
        <taxon>Liliopsida</taxon>
        <taxon>Poales</taxon>
        <taxon>Poaceae</taxon>
        <taxon>BOP clade</taxon>
        <taxon>Oryzoideae</taxon>
        <taxon>Oryzeae</taxon>
        <taxon>Oryzinae</taxon>
        <taxon>Oryza</taxon>
    </lineage>
</organism>
<dbReference type="EnsemblPlants" id="OMERI08G08120.1">
    <property type="protein sequence ID" value="OMERI08G08120.1"/>
    <property type="gene ID" value="OMERI08G08120"/>
</dbReference>
<dbReference type="HOGENOM" id="CLU_550278_0_0_1"/>
<dbReference type="AlphaFoldDB" id="A0A0E0EJX2"/>
<dbReference type="STRING" id="40149.A0A0E0EJX2"/>
<reference evidence="2" key="1">
    <citation type="submission" date="2015-04" db="UniProtKB">
        <authorList>
            <consortium name="EnsemblPlants"/>
        </authorList>
    </citation>
    <scope>IDENTIFICATION</scope>
</reference>
<sequence>MKKLEPDQIKFIKDNGFKSFLSLSDFKIPPRLVEWVMQKMNPNLCEYRYHSKVIVFDRLLTQQILGIHDGNIPVKLGGNIEDRSMIGAPTRSTKVSHIAYVDHLEVPTIGLKLRDIKYNTPRICHVTDGDFKYATFVDRCRTNPLGYVTYGSWLLTLHFNLDHHILFVAKSDLARRSPDIAPSLFVGSAPASQSPCKPDIPDLNGKHNNSAHHDRGGEKDMSLPLSIQAIIQKHTIKWREETESAVDMFKKCMMDLHTTRTGEMISEISNALGARNATAGSDNVDANPTNTIHDDAPEVNPCEDPTRDVSVGTDSARSSPSSVGFVMARRSASPVGSDACDAPPFNIFDETDPEYMSTQEMKEKKRARKGKDPDDAGGDEKRLRTTLEVDKLYKRCVMSVPNRRSKESDSDELKNRKDPTCKSVQVWTL</sequence>
<feature type="compositionally biased region" description="Polar residues" evidence="1">
    <location>
        <begin position="312"/>
        <end position="322"/>
    </location>
</feature>
<protein>
    <submittedName>
        <fullName evidence="2">Uncharacterized protein</fullName>
    </submittedName>
</protein>
<evidence type="ECO:0000256" key="1">
    <source>
        <dbReference type="SAM" id="MobiDB-lite"/>
    </source>
</evidence>
<keyword evidence="3" id="KW-1185">Reference proteome</keyword>
<accession>A0A0E0EJX2</accession>
<feature type="region of interest" description="Disordered" evidence="1">
    <location>
        <begin position="188"/>
        <end position="219"/>
    </location>
</feature>
<feature type="region of interest" description="Disordered" evidence="1">
    <location>
        <begin position="290"/>
        <end position="385"/>
    </location>
</feature>
<reference evidence="2" key="2">
    <citation type="submission" date="2018-05" db="EMBL/GenBank/DDBJ databases">
        <title>OmerRS3 (Oryza meridionalis Reference Sequence Version 3).</title>
        <authorList>
            <person name="Zhang J."/>
            <person name="Kudrna D."/>
            <person name="Lee S."/>
            <person name="Talag J."/>
            <person name="Welchert J."/>
            <person name="Wing R.A."/>
        </authorList>
    </citation>
    <scope>NUCLEOTIDE SEQUENCE [LARGE SCALE GENOMIC DNA]</scope>
    <source>
        <strain evidence="2">cv. OR44</strain>
    </source>
</reference>
<dbReference type="Proteomes" id="UP000008021">
    <property type="component" value="Chromosome 8"/>
</dbReference>
<evidence type="ECO:0000313" key="3">
    <source>
        <dbReference type="Proteomes" id="UP000008021"/>
    </source>
</evidence>
<proteinExistence type="predicted"/>
<dbReference type="Gramene" id="OMERI08G08120.1">
    <property type="protein sequence ID" value="OMERI08G08120.1"/>
    <property type="gene ID" value="OMERI08G08120"/>
</dbReference>
<feature type="compositionally biased region" description="Basic and acidic residues" evidence="1">
    <location>
        <begin position="404"/>
        <end position="420"/>
    </location>
</feature>
<feature type="region of interest" description="Disordered" evidence="1">
    <location>
        <begin position="398"/>
        <end position="429"/>
    </location>
</feature>
<name>A0A0E0EJX2_9ORYZ</name>
<evidence type="ECO:0000313" key="2">
    <source>
        <dbReference type="EnsemblPlants" id="OMERI08G08120.1"/>
    </source>
</evidence>